<evidence type="ECO:0000313" key="1">
    <source>
        <dbReference type="EMBL" id="ABM11989.1"/>
    </source>
</evidence>
<accession>A1T489</accession>
<evidence type="ECO:0000313" key="2">
    <source>
        <dbReference type="Proteomes" id="UP000009159"/>
    </source>
</evidence>
<dbReference type="eggNOG" id="ENOG5032JKI">
    <property type="taxonomic scope" value="Bacteria"/>
</dbReference>
<name>A1T489_MYCVP</name>
<reference evidence="1" key="1">
    <citation type="submission" date="2006-12" db="EMBL/GenBank/DDBJ databases">
        <title>Complete sequence of Mycobacterium vanbaalenii PYR-1.</title>
        <authorList>
            <consortium name="US DOE Joint Genome Institute"/>
            <person name="Copeland A."/>
            <person name="Lucas S."/>
            <person name="Lapidus A."/>
            <person name="Barry K."/>
            <person name="Detter J.C."/>
            <person name="Glavina del Rio T."/>
            <person name="Hammon N."/>
            <person name="Israni S."/>
            <person name="Dalin E."/>
            <person name="Tice H."/>
            <person name="Pitluck S."/>
            <person name="Singan V."/>
            <person name="Schmutz J."/>
            <person name="Larimer F."/>
            <person name="Land M."/>
            <person name="Hauser L."/>
            <person name="Kyrpides N."/>
            <person name="Anderson I.J."/>
            <person name="Miller C."/>
            <person name="Richardson P."/>
        </authorList>
    </citation>
    <scope>NUCLEOTIDE SEQUENCE [LARGE SCALE GENOMIC DNA]</scope>
    <source>
        <strain evidence="1">PYR-1</strain>
    </source>
</reference>
<sequence>MDSSELSEAAWDLVEHCRKWLNISELNTAFVRLGVGEYNDAMIIALKSALRAGESLPAHLLARLAALGQVYYFDQDLTGLLATLDPE</sequence>
<dbReference type="Proteomes" id="UP000009159">
    <property type="component" value="Chromosome"/>
</dbReference>
<organism evidence="1 2">
    <name type="scientific">Mycolicibacterium vanbaalenii (strain DSM 7251 / JCM 13017 / BCRC 16820 / KCTC 9966 / NRRL B-24157 / PYR-1)</name>
    <name type="common">Mycobacterium vanbaalenii</name>
    <dbReference type="NCBI Taxonomy" id="350058"/>
    <lineage>
        <taxon>Bacteria</taxon>
        <taxon>Bacillati</taxon>
        <taxon>Actinomycetota</taxon>
        <taxon>Actinomycetes</taxon>
        <taxon>Mycobacteriales</taxon>
        <taxon>Mycobacteriaceae</taxon>
        <taxon>Mycolicibacterium</taxon>
    </lineage>
</organism>
<protein>
    <submittedName>
        <fullName evidence="1">Uncharacterized protein</fullName>
    </submittedName>
</protein>
<dbReference type="AlphaFoldDB" id="A1T489"/>
<dbReference type="KEGG" id="mva:Mvan_1154"/>
<dbReference type="HOGENOM" id="CLU_2480092_0_0_11"/>
<gene>
    <name evidence="1" type="ordered locus">Mvan_1154</name>
</gene>
<proteinExistence type="predicted"/>
<dbReference type="EMBL" id="CP000511">
    <property type="protein sequence ID" value="ABM11989.1"/>
    <property type="molecule type" value="Genomic_DNA"/>
</dbReference>
<keyword evidence="2" id="KW-1185">Reference proteome</keyword>